<dbReference type="Gene3D" id="3.90.700.10">
    <property type="entry name" value="Succinate dehydrogenase/fumarate reductase flavoprotein, catalytic domain"/>
    <property type="match status" value="1"/>
</dbReference>
<evidence type="ECO:0000256" key="2">
    <source>
        <dbReference type="ARBA" id="ARBA00004950"/>
    </source>
</evidence>
<evidence type="ECO:0000256" key="1">
    <source>
        <dbReference type="ARBA" id="ARBA00001974"/>
    </source>
</evidence>
<evidence type="ECO:0000256" key="12">
    <source>
        <dbReference type="RuleBase" id="RU362049"/>
    </source>
</evidence>
<comment type="similarity">
    <text evidence="3 12">Belongs to the FAD-dependent oxidoreductase 2 family. NadB subfamily.</text>
</comment>
<evidence type="ECO:0000313" key="16">
    <source>
        <dbReference type="Proteomes" id="UP000016762"/>
    </source>
</evidence>
<dbReference type="InterPro" id="IPR015939">
    <property type="entry name" value="Fum_Rdtase/Succ_DH_flav-like_C"/>
</dbReference>
<dbReference type="InterPro" id="IPR037099">
    <property type="entry name" value="Fum_R/Succ_DH_flav-like_C_sf"/>
</dbReference>
<dbReference type="RefSeq" id="WP_021777278.1">
    <property type="nucleotide sequence ID" value="NZ_AWXE01000004.1"/>
</dbReference>
<dbReference type="InterPro" id="IPR003953">
    <property type="entry name" value="FAD-dep_OxRdtase_2_FAD-bd"/>
</dbReference>
<dbReference type="AlphaFoldDB" id="U2W9R5"/>
<keyword evidence="16" id="KW-1185">Reference proteome</keyword>
<dbReference type="EC" id="1.4.3.16" evidence="4 10"/>
<dbReference type="PRINTS" id="PR00368">
    <property type="entry name" value="FADPNR"/>
</dbReference>
<dbReference type="Pfam" id="PF00890">
    <property type="entry name" value="FAD_binding_2"/>
    <property type="match status" value="1"/>
</dbReference>
<comment type="function">
    <text evidence="12">Catalyzes the oxidation of L-aspartate to iminoaspartate.</text>
</comment>
<dbReference type="Pfam" id="PF02910">
    <property type="entry name" value="Succ_DH_flav_C"/>
    <property type="match status" value="1"/>
</dbReference>
<evidence type="ECO:0000256" key="7">
    <source>
        <dbReference type="ARBA" id="ARBA00022827"/>
    </source>
</evidence>
<dbReference type="SUPFAM" id="SSF46977">
    <property type="entry name" value="Succinate dehydrogenase/fumarate reductase flavoprotein C-terminal domain"/>
    <property type="match status" value="1"/>
</dbReference>
<evidence type="ECO:0000256" key="10">
    <source>
        <dbReference type="NCBIfam" id="TIGR00551"/>
    </source>
</evidence>
<dbReference type="GO" id="GO:0008734">
    <property type="term" value="F:L-aspartate oxidase activity"/>
    <property type="evidence" value="ECO:0007669"/>
    <property type="project" value="UniProtKB-UniRule"/>
</dbReference>
<dbReference type="InterPro" id="IPR005288">
    <property type="entry name" value="NadB"/>
</dbReference>
<feature type="active site" description="Proton acceptor" evidence="11">
    <location>
        <position position="282"/>
    </location>
</feature>
<organism evidence="15 16">
    <name type="scientific">Candidatus Micropelagius thuwalensis</name>
    <dbReference type="NCBI Taxonomy" id="1397666"/>
    <lineage>
        <taxon>Bacteria</taxon>
        <taxon>Pseudomonadati</taxon>
        <taxon>Pseudomonadota</taxon>
        <taxon>Alphaproteobacteria</taxon>
        <taxon>PS1 clade</taxon>
        <taxon>Candidatus Micropelagius</taxon>
    </lineage>
</organism>
<dbReference type="GO" id="GO:0034628">
    <property type="term" value="P:'de novo' NAD+ biosynthetic process from L-aspartate"/>
    <property type="evidence" value="ECO:0007669"/>
    <property type="project" value="TreeGrafter"/>
</dbReference>
<keyword evidence="8 12" id="KW-0560">Oxidoreductase</keyword>
<protein>
    <recommendedName>
        <fullName evidence="4 10">L-aspartate oxidase</fullName>
        <ecNumber evidence="4 10">1.4.3.16</ecNumber>
    </recommendedName>
</protein>
<comment type="pathway">
    <text evidence="2 12">Cofactor biosynthesis; NAD(+) biosynthesis; iminoaspartate from L-aspartate (oxidase route): step 1/1.</text>
</comment>
<feature type="domain" description="Fumarate reductase/succinate dehydrogenase flavoprotein-like C-terminal" evidence="14">
    <location>
        <begin position="464"/>
        <end position="499"/>
    </location>
</feature>
<dbReference type="PATRIC" id="fig|1397666.3.peg.1186"/>
<comment type="catalytic activity">
    <reaction evidence="9">
        <text>L-aspartate + O2 = iminosuccinate + H2O2</text>
        <dbReference type="Rhea" id="RHEA:25876"/>
        <dbReference type="ChEBI" id="CHEBI:15379"/>
        <dbReference type="ChEBI" id="CHEBI:16240"/>
        <dbReference type="ChEBI" id="CHEBI:29991"/>
        <dbReference type="ChEBI" id="CHEBI:77875"/>
        <dbReference type="EC" id="1.4.3.16"/>
    </reaction>
    <physiologicalReaction direction="left-to-right" evidence="9">
        <dbReference type="Rhea" id="RHEA:25877"/>
    </physiologicalReaction>
</comment>
<dbReference type="Proteomes" id="UP000016762">
    <property type="component" value="Unassembled WGS sequence"/>
</dbReference>
<dbReference type="GO" id="GO:0016787">
    <property type="term" value="F:hydrolase activity"/>
    <property type="evidence" value="ECO:0007669"/>
    <property type="project" value="UniProtKB-KW"/>
</dbReference>
<name>U2W9R5_9PROT</name>
<evidence type="ECO:0000259" key="14">
    <source>
        <dbReference type="Pfam" id="PF02910"/>
    </source>
</evidence>
<evidence type="ECO:0000256" key="11">
    <source>
        <dbReference type="PIRSR" id="PIRSR000171-1"/>
    </source>
</evidence>
<dbReference type="NCBIfam" id="TIGR00551">
    <property type="entry name" value="nadB"/>
    <property type="match status" value="1"/>
</dbReference>
<comment type="caution">
    <text evidence="15">The sequence shown here is derived from an EMBL/GenBank/DDBJ whole genome shotgun (WGS) entry which is preliminary data.</text>
</comment>
<dbReference type="PIRSF" id="PIRSF000171">
    <property type="entry name" value="SDHA_APRA_LASPO"/>
    <property type="match status" value="1"/>
</dbReference>
<dbReference type="FunFam" id="3.90.700.10:FF:000002">
    <property type="entry name" value="L-aspartate oxidase"/>
    <property type="match status" value="1"/>
</dbReference>
<dbReference type="STRING" id="1397666.RS24_01297"/>
<comment type="subcellular location">
    <subcellularLocation>
        <location evidence="12">Cytoplasm</location>
    </subcellularLocation>
</comment>
<feature type="domain" description="FAD-dependent oxidoreductase 2 FAD-binding" evidence="13">
    <location>
        <begin position="11"/>
        <end position="382"/>
    </location>
</feature>
<dbReference type="Gene3D" id="3.50.50.60">
    <property type="entry name" value="FAD/NAD(P)-binding domain"/>
    <property type="match status" value="1"/>
</dbReference>
<reference evidence="15 16" key="1">
    <citation type="journal article" date="2014" name="FEMS Microbiol. Ecol.">
        <title>Genomic differentiation among two strains of the PS1 clade isolated from geographically separated marine habitats.</title>
        <authorList>
            <person name="Jimenez-Infante F."/>
            <person name="Ngugi D.K."/>
            <person name="Alam I."/>
            <person name="Rashid M."/>
            <person name="Baalawi W."/>
            <person name="Kamau A.A."/>
            <person name="Bajic V.B."/>
            <person name="Stingl U."/>
        </authorList>
    </citation>
    <scope>NUCLEOTIDE SEQUENCE [LARGE SCALE GENOMIC DNA]</scope>
    <source>
        <strain evidence="15 16">RS24</strain>
    </source>
</reference>
<gene>
    <name evidence="15" type="ORF">RS24_01297</name>
</gene>
<dbReference type="PANTHER" id="PTHR42716">
    <property type="entry name" value="L-ASPARTATE OXIDASE"/>
    <property type="match status" value="1"/>
</dbReference>
<comment type="cofactor">
    <cofactor evidence="1 12">
        <name>FAD</name>
        <dbReference type="ChEBI" id="CHEBI:57692"/>
    </cofactor>
</comment>
<accession>U2W9R5</accession>
<dbReference type="InterPro" id="IPR027477">
    <property type="entry name" value="Succ_DH/fumarate_Rdtase_cat_sf"/>
</dbReference>
<dbReference type="SUPFAM" id="SSF51905">
    <property type="entry name" value="FAD/NAD(P)-binding domain"/>
    <property type="match status" value="1"/>
</dbReference>
<evidence type="ECO:0000256" key="5">
    <source>
        <dbReference type="ARBA" id="ARBA00022630"/>
    </source>
</evidence>
<evidence type="ECO:0000256" key="4">
    <source>
        <dbReference type="ARBA" id="ARBA00012173"/>
    </source>
</evidence>
<dbReference type="eggNOG" id="COG0029">
    <property type="taxonomic scope" value="Bacteria"/>
</dbReference>
<dbReference type="SUPFAM" id="SSF56425">
    <property type="entry name" value="Succinate dehydrogenase/fumarate reductase flavoprotein, catalytic domain"/>
    <property type="match status" value="1"/>
</dbReference>
<sequence length="540" mass="56928">MTPANIIDAGDVLVVGAGLAGLYTALKLSHRPVTLIASAGTHKGSSSFWAQGGIAAAIGADDSPDLHTEDTIRAGDGLVDETIAALLAHNAADRLQDLVDFGVPFNKDLNGGLALGREAAHQRNRIAGVSGDRAGREIMKCLGRLAESSPSINMLNGFSAYELAIEDGRVVGVFADTGKHPFGTTLIKARAVILACGGSGYLYATTTNPQFANGAALAMAARAGASIADPEFVQFHPTAIHGMGDPAPLATEALRGVGARLINARGEAFMSAYHDDAEMAPRDIVARAVFDEIQKSGSVGLDLRGQIAETLDEKFPTVADYCKKGGVDPRVSPIPVAPAAHYHMGGIKVDQNGRTSLPGLWACGECASTGAHGANRLASNSLLEALVFGARIAEHIDFTVPIRAASSPQPPMLAPTTTIQQVMPAMQKLRDCMARHVGVVRTREGLEEAFVQLFRLERIASDTPDLSNMVVTALMITAAAYEREESRGSHFRSDYPNKHAITERSTLTLDDARAIASQACTIDHDAEQHQKETGTGQLMA</sequence>
<evidence type="ECO:0000256" key="6">
    <source>
        <dbReference type="ARBA" id="ARBA00022642"/>
    </source>
</evidence>
<keyword evidence="15" id="KW-0378">Hydrolase</keyword>
<dbReference type="EMBL" id="AWXE01000004">
    <property type="protein sequence ID" value="ERL46299.1"/>
    <property type="molecule type" value="Genomic_DNA"/>
</dbReference>
<dbReference type="UniPathway" id="UPA00253">
    <property type="reaction ID" value="UER00326"/>
</dbReference>
<dbReference type="InterPro" id="IPR036188">
    <property type="entry name" value="FAD/NAD-bd_sf"/>
</dbReference>
<evidence type="ECO:0000256" key="8">
    <source>
        <dbReference type="ARBA" id="ARBA00023002"/>
    </source>
</evidence>
<keyword evidence="6 12" id="KW-0662">Pyridine nucleotide biosynthesis</keyword>
<dbReference type="NCBIfam" id="NF005701">
    <property type="entry name" value="PRK07512.1"/>
    <property type="match status" value="1"/>
</dbReference>
<dbReference type="GO" id="GO:0005737">
    <property type="term" value="C:cytoplasm"/>
    <property type="evidence" value="ECO:0007669"/>
    <property type="project" value="UniProtKB-SubCell"/>
</dbReference>
<evidence type="ECO:0000256" key="9">
    <source>
        <dbReference type="ARBA" id="ARBA00048305"/>
    </source>
</evidence>
<proteinExistence type="inferred from homology"/>
<dbReference type="PANTHER" id="PTHR42716:SF2">
    <property type="entry name" value="L-ASPARTATE OXIDASE, CHLOROPLASTIC"/>
    <property type="match status" value="1"/>
</dbReference>
<evidence type="ECO:0000313" key="15">
    <source>
        <dbReference type="EMBL" id="ERL46299.1"/>
    </source>
</evidence>
<evidence type="ECO:0000256" key="3">
    <source>
        <dbReference type="ARBA" id="ARBA00008562"/>
    </source>
</evidence>
<keyword evidence="5 12" id="KW-0285">Flavoprotein</keyword>
<dbReference type="Gene3D" id="1.20.58.100">
    <property type="entry name" value="Fumarate reductase/succinate dehydrogenase flavoprotein-like, C-terminal domain"/>
    <property type="match status" value="1"/>
</dbReference>
<keyword evidence="7 12" id="KW-0274">FAD</keyword>
<evidence type="ECO:0000259" key="13">
    <source>
        <dbReference type="Pfam" id="PF00890"/>
    </source>
</evidence>